<dbReference type="AlphaFoldDB" id="A0A067TI42"/>
<evidence type="ECO:0000313" key="5">
    <source>
        <dbReference type="Proteomes" id="UP000027222"/>
    </source>
</evidence>
<dbReference type="InterPro" id="IPR051589">
    <property type="entry name" value="Sialate-O-sulfotransferase"/>
</dbReference>
<dbReference type="STRING" id="685588.A0A067TI42"/>
<evidence type="ECO:0000256" key="1">
    <source>
        <dbReference type="ARBA" id="ARBA00022737"/>
    </source>
</evidence>
<keyword evidence="1" id="KW-0677">Repeat</keyword>
<gene>
    <name evidence="4" type="ORF">GALMADRAFT_223731</name>
</gene>
<feature type="domain" description="WSC" evidence="3">
    <location>
        <begin position="43"/>
        <end position="141"/>
    </location>
</feature>
<dbReference type="PANTHER" id="PTHR45964:SF9">
    <property type="entry name" value="SULFOTRANSFERASE"/>
    <property type="match status" value="1"/>
</dbReference>
<evidence type="ECO:0000256" key="2">
    <source>
        <dbReference type="SAM" id="SignalP"/>
    </source>
</evidence>
<keyword evidence="2" id="KW-0732">Signal</keyword>
<dbReference type="EMBL" id="KL142373">
    <property type="protein sequence ID" value="KDR79574.1"/>
    <property type="molecule type" value="Genomic_DNA"/>
</dbReference>
<feature type="domain" description="WSC" evidence="3">
    <location>
        <begin position="164"/>
        <end position="259"/>
    </location>
</feature>
<dbReference type="InterPro" id="IPR002889">
    <property type="entry name" value="WSC_carb-bd"/>
</dbReference>
<dbReference type="SMART" id="SM00321">
    <property type="entry name" value="WSC"/>
    <property type="match status" value="2"/>
</dbReference>
<evidence type="ECO:0000313" key="4">
    <source>
        <dbReference type="EMBL" id="KDR79574.1"/>
    </source>
</evidence>
<organism evidence="4 5">
    <name type="scientific">Galerina marginata (strain CBS 339.88)</name>
    <dbReference type="NCBI Taxonomy" id="685588"/>
    <lineage>
        <taxon>Eukaryota</taxon>
        <taxon>Fungi</taxon>
        <taxon>Dikarya</taxon>
        <taxon>Basidiomycota</taxon>
        <taxon>Agaricomycotina</taxon>
        <taxon>Agaricomycetes</taxon>
        <taxon>Agaricomycetidae</taxon>
        <taxon>Agaricales</taxon>
        <taxon>Agaricineae</taxon>
        <taxon>Strophariaceae</taxon>
        <taxon>Galerina</taxon>
    </lineage>
</organism>
<feature type="chain" id="PRO_5001649107" description="WSC domain-containing protein" evidence="2">
    <location>
        <begin position="27"/>
        <end position="452"/>
    </location>
</feature>
<feature type="signal peptide" evidence="2">
    <location>
        <begin position="1"/>
        <end position="26"/>
    </location>
</feature>
<accession>A0A067TI42</accession>
<dbReference type="PANTHER" id="PTHR45964">
    <property type="entry name" value="WSCD FAMILY MEMBER CG9164"/>
    <property type="match status" value="1"/>
</dbReference>
<dbReference type="Proteomes" id="UP000027222">
    <property type="component" value="Unassembled WGS sequence"/>
</dbReference>
<proteinExistence type="predicted"/>
<name>A0A067TI42_GALM3</name>
<keyword evidence="5" id="KW-1185">Reference proteome</keyword>
<protein>
    <recommendedName>
        <fullName evidence="3">WSC domain-containing protein</fullName>
    </recommendedName>
</protein>
<dbReference type="Pfam" id="PF01822">
    <property type="entry name" value="WSC"/>
    <property type="match status" value="2"/>
</dbReference>
<evidence type="ECO:0000259" key="3">
    <source>
        <dbReference type="PROSITE" id="PS51212"/>
    </source>
</evidence>
<sequence>MAISILVLTAILSAISFPLLPRPVTAQLLDTRQSSNANGPPPGWSLAGCYTDRAGARTLKTASFVNTTGMTPSMCIKFCSDPNNFEPSNGYAGVEYEQAYCDGVVQLTANLTDPSECNLPCKGDTTLTCGGSNRISIFTNGTPSPKIPTTAISQQRSDGLLLPLWQYVGCYSDSGASRSLERLAGSVDVNLCGTICQNTFPSATTLFAGNEYGQECWCGTSVASTAQRLPDLACESMGCFGINDLACGGEFIMSLYQYLPLISTPPQACHLTTLTQPFQLQAIFYDNPSERLPITMIGLEHHRYPRGFDTFEDSTEAGILSICPTCLNSITFNLTNASLLPNLNSSTAISNLSVVRPSGTPNFVEITDSLRVFGGYCSTNSRFSTGKLALTTTFVHSAPISAPPNFVLDPTIPWALCSNGTANNRMDIVFKQFLLAPGFNLTNCRDVELQMI</sequence>
<dbReference type="OrthoDB" id="5985073at2759"/>
<reference evidence="5" key="1">
    <citation type="journal article" date="2014" name="Proc. Natl. Acad. Sci. U.S.A.">
        <title>Extensive sampling of basidiomycete genomes demonstrates inadequacy of the white-rot/brown-rot paradigm for wood decay fungi.</title>
        <authorList>
            <person name="Riley R."/>
            <person name="Salamov A.A."/>
            <person name="Brown D.W."/>
            <person name="Nagy L.G."/>
            <person name="Floudas D."/>
            <person name="Held B.W."/>
            <person name="Levasseur A."/>
            <person name="Lombard V."/>
            <person name="Morin E."/>
            <person name="Otillar R."/>
            <person name="Lindquist E.A."/>
            <person name="Sun H."/>
            <person name="LaButti K.M."/>
            <person name="Schmutz J."/>
            <person name="Jabbour D."/>
            <person name="Luo H."/>
            <person name="Baker S.E."/>
            <person name="Pisabarro A.G."/>
            <person name="Walton J.D."/>
            <person name="Blanchette R.A."/>
            <person name="Henrissat B."/>
            <person name="Martin F."/>
            <person name="Cullen D."/>
            <person name="Hibbett D.S."/>
            <person name="Grigoriev I.V."/>
        </authorList>
    </citation>
    <scope>NUCLEOTIDE SEQUENCE [LARGE SCALE GENOMIC DNA]</scope>
    <source>
        <strain evidence="5">CBS 339.88</strain>
    </source>
</reference>
<dbReference type="PROSITE" id="PS51212">
    <property type="entry name" value="WSC"/>
    <property type="match status" value="2"/>
</dbReference>
<dbReference type="HOGENOM" id="CLU_038070_0_0_1"/>